<feature type="signal peptide" evidence="2">
    <location>
        <begin position="1"/>
        <end position="21"/>
    </location>
</feature>
<feature type="compositionally biased region" description="Low complexity" evidence="1">
    <location>
        <begin position="37"/>
        <end position="46"/>
    </location>
</feature>
<feature type="compositionally biased region" description="Pro residues" evidence="1">
    <location>
        <begin position="47"/>
        <end position="64"/>
    </location>
</feature>
<dbReference type="EMBL" id="BJYK01000005">
    <property type="protein sequence ID" value="GEN80162.1"/>
    <property type="molecule type" value="Genomic_DNA"/>
</dbReference>
<evidence type="ECO:0000313" key="5">
    <source>
        <dbReference type="Proteomes" id="UP000321484"/>
    </source>
</evidence>
<dbReference type="InterPro" id="IPR014044">
    <property type="entry name" value="CAP_dom"/>
</dbReference>
<dbReference type="Pfam" id="PF00188">
    <property type="entry name" value="CAP"/>
    <property type="match status" value="1"/>
</dbReference>
<dbReference type="PROSITE" id="PS51257">
    <property type="entry name" value="PROKAR_LIPOPROTEIN"/>
    <property type="match status" value="1"/>
</dbReference>
<dbReference type="Gene3D" id="3.40.33.10">
    <property type="entry name" value="CAP"/>
    <property type="match status" value="1"/>
</dbReference>
<comment type="caution">
    <text evidence="4">The sequence shown here is derived from an EMBL/GenBank/DDBJ whole genome shotgun (WGS) entry which is preliminary data.</text>
</comment>
<dbReference type="PANTHER" id="PTHR31157:SF1">
    <property type="entry name" value="SCP DOMAIN-CONTAINING PROTEIN"/>
    <property type="match status" value="1"/>
</dbReference>
<sequence>MAHRSRVVVALLGSLAVAACAGCSVDDAVAPDVVTLAPSPTSTRGAPPAPSAPSTPTPEPPATPSPTDDGAPAELLAEIEDQVFALANDARAAEGLAPLTRMPELGAVARGWSQALADAGDGISHNPDYSRQIPSGWSVSGENVGWMGETRIVPAEDVARAVHQGWMDSPGHRENLLTPEYTHLGVGVAFGAEGYYLTQNFAAY</sequence>
<dbReference type="Proteomes" id="UP000321484">
    <property type="component" value="Unassembled WGS sequence"/>
</dbReference>
<organism evidence="4 5">
    <name type="scientific">Actinotalea fermentans</name>
    <dbReference type="NCBI Taxonomy" id="43671"/>
    <lineage>
        <taxon>Bacteria</taxon>
        <taxon>Bacillati</taxon>
        <taxon>Actinomycetota</taxon>
        <taxon>Actinomycetes</taxon>
        <taxon>Micrococcales</taxon>
        <taxon>Cellulomonadaceae</taxon>
        <taxon>Actinotalea</taxon>
    </lineage>
</organism>
<proteinExistence type="predicted"/>
<evidence type="ECO:0000259" key="3">
    <source>
        <dbReference type="Pfam" id="PF00188"/>
    </source>
</evidence>
<keyword evidence="5" id="KW-1185">Reference proteome</keyword>
<keyword evidence="2" id="KW-0732">Signal</keyword>
<reference evidence="4 5" key="1">
    <citation type="submission" date="2019-07" db="EMBL/GenBank/DDBJ databases">
        <title>Whole genome shotgun sequence of Actinotalea fermentans NBRC 105374.</title>
        <authorList>
            <person name="Hosoyama A."/>
            <person name="Uohara A."/>
            <person name="Ohji S."/>
            <person name="Ichikawa N."/>
        </authorList>
    </citation>
    <scope>NUCLEOTIDE SEQUENCE [LARGE SCALE GENOMIC DNA]</scope>
    <source>
        <strain evidence="4 5">NBRC 105374</strain>
    </source>
</reference>
<dbReference type="RefSeq" id="WP_146819539.1">
    <property type="nucleotide sequence ID" value="NZ_BJYK01000005.1"/>
</dbReference>
<dbReference type="CDD" id="cd05379">
    <property type="entry name" value="CAP_bacterial"/>
    <property type="match status" value="1"/>
</dbReference>
<feature type="chain" id="PRO_5038603080" description="SCP domain-containing protein" evidence="2">
    <location>
        <begin position="22"/>
        <end position="204"/>
    </location>
</feature>
<dbReference type="InterPro" id="IPR035940">
    <property type="entry name" value="CAP_sf"/>
</dbReference>
<evidence type="ECO:0000313" key="4">
    <source>
        <dbReference type="EMBL" id="GEN80162.1"/>
    </source>
</evidence>
<accession>A0A511YY83</accession>
<feature type="domain" description="SCP" evidence="3">
    <location>
        <begin position="86"/>
        <end position="201"/>
    </location>
</feature>
<dbReference type="SUPFAM" id="SSF55797">
    <property type="entry name" value="PR-1-like"/>
    <property type="match status" value="1"/>
</dbReference>
<dbReference type="AlphaFoldDB" id="A0A511YY83"/>
<feature type="region of interest" description="Disordered" evidence="1">
    <location>
        <begin position="36"/>
        <end position="71"/>
    </location>
</feature>
<gene>
    <name evidence="4" type="ORF">AFE02nite_18960</name>
</gene>
<dbReference type="OrthoDB" id="68195at2"/>
<name>A0A511YY83_9CELL</name>
<protein>
    <recommendedName>
        <fullName evidence="3">SCP domain-containing protein</fullName>
    </recommendedName>
</protein>
<evidence type="ECO:0000256" key="2">
    <source>
        <dbReference type="SAM" id="SignalP"/>
    </source>
</evidence>
<evidence type="ECO:0000256" key="1">
    <source>
        <dbReference type="SAM" id="MobiDB-lite"/>
    </source>
</evidence>
<dbReference type="PANTHER" id="PTHR31157">
    <property type="entry name" value="SCP DOMAIN-CONTAINING PROTEIN"/>
    <property type="match status" value="1"/>
</dbReference>